<dbReference type="GeneID" id="115467225"/>
<feature type="compositionally biased region" description="Basic and acidic residues" evidence="3">
    <location>
        <begin position="36"/>
        <end position="45"/>
    </location>
</feature>
<dbReference type="InParanoid" id="A0A6P7XVZ7"/>
<dbReference type="Pfam" id="PF07896">
    <property type="entry name" value="DUF1674"/>
    <property type="match status" value="1"/>
</dbReference>
<comment type="similarity">
    <text evidence="1">Belongs to the SDHAF4 family.</text>
</comment>
<dbReference type="PANTHER" id="PTHR28524:SF3">
    <property type="entry name" value="SUCCINATE DEHYDROGENASE ASSEMBLY FACTOR 4, MITOCHONDRIAL"/>
    <property type="match status" value="1"/>
</dbReference>
<evidence type="ECO:0000256" key="1">
    <source>
        <dbReference type="ARBA" id="ARBA00005701"/>
    </source>
</evidence>
<proteinExistence type="inferred from homology"/>
<dbReference type="GO" id="GO:0034553">
    <property type="term" value="P:mitochondrial respiratory chain complex II assembly"/>
    <property type="evidence" value="ECO:0007669"/>
    <property type="project" value="TreeGrafter"/>
</dbReference>
<gene>
    <name evidence="5" type="primary">SDHAF4</name>
</gene>
<name>A0A6P7XVZ7_9AMPH</name>
<sequence>MAVRGLWYGVYVARSVQPALVGTGLYNPWREASSGSEEKLKLDKKPLKKPKTPQGRFDETEESSAEKDPLERFPDNINPVTKERDGPRGPEPTRYGDWERKGRCIDF</sequence>
<dbReference type="Proteomes" id="UP000515156">
    <property type="component" value="Chromosome 3"/>
</dbReference>
<evidence type="ECO:0000256" key="3">
    <source>
        <dbReference type="SAM" id="MobiDB-lite"/>
    </source>
</evidence>
<feature type="compositionally biased region" description="Basic and acidic residues" evidence="3">
    <location>
        <begin position="94"/>
        <end position="107"/>
    </location>
</feature>
<evidence type="ECO:0000256" key="2">
    <source>
        <dbReference type="ARBA" id="ARBA00022170"/>
    </source>
</evidence>
<keyword evidence="4" id="KW-1185">Reference proteome</keyword>
<dbReference type="AlphaFoldDB" id="A0A6P7XVZ7"/>
<organism evidence="4 5">
    <name type="scientific">Microcaecilia unicolor</name>
    <dbReference type="NCBI Taxonomy" id="1415580"/>
    <lineage>
        <taxon>Eukaryota</taxon>
        <taxon>Metazoa</taxon>
        <taxon>Chordata</taxon>
        <taxon>Craniata</taxon>
        <taxon>Vertebrata</taxon>
        <taxon>Euteleostomi</taxon>
        <taxon>Amphibia</taxon>
        <taxon>Gymnophiona</taxon>
        <taxon>Siphonopidae</taxon>
        <taxon>Microcaecilia</taxon>
    </lineage>
</organism>
<dbReference type="KEGG" id="muo:115467225"/>
<dbReference type="CTD" id="135154"/>
<dbReference type="OrthoDB" id="201362at2759"/>
<feature type="compositionally biased region" description="Basic and acidic residues" evidence="3">
    <location>
        <begin position="64"/>
        <end position="74"/>
    </location>
</feature>
<dbReference type="RefSeq" id="XP_030054865.1">
    <property type="nucleotide sequence ID" value="XM_030199005.1"/>
</dbReference>
<dbReference type="PANTHER" id="PTHR28524">
    <property type="entry name" value="SUCCINATE DEHYDROGENASE ASSEMBLY FACTOR 4, MITOCHONDRIAL"/>
    <property type="match status" value="1"/>
</dbReference>
<reference evidence="5" key="1">
    <citation type="submission" date="2025-08" db="UniProtKB">
        <authorList>
            <consortium name="RefSeq"/>
        </authorList>
    </citation>
    <scope>IDENTIFICATION</scope>
</reference>
<feature type="region of interest" description="Disordered" evidence="3">
    <location>
        <begin position="26"/>
        <end position="107"/>
    </location>
</feature>
<evidence type="ECO:0000313" key="4">
    <source>
        <dbReference type="Proteomes" id="UP000515156"/>
    </source>
</evidence>
<dbReference type="GO" id="GO:0005739">
    <property type="term" value="C:mitochondrion"/>
    <property type="evidence" value="ECO:0007669"/>
    <property type="project" value="TreeGrafter"/>
</dbReference>
<dbReference type="FunCoup" id="A0A6P7XVZ7">
    <property type="interactions" value="50"/>
</dbReference>
<dbReference type="InterPro" id="IPR012875">
    <property type="entry name" value="SDHF4"/>
</dbReference>
<evidence type="ECO:0000313" key="5">
    <source>
        <dbReference type="RefSeq" id="XP_030054865.1"/>
    </source>
</evidence>
<protein>
    <recommendedName>
        <fullName evidence="2">Succinate dehydrogenase assembly factor 4, mitochondrial</fullName>
    </recommendedName>
</protein>
<accession>A0A6P7XVZ7</accession>